<dbReference type="NCBIfam" id="TIGR04223">
    <property type="entry name" value="quorum_AgrD"/>
    <property type="match status" value="1"/>
</dbReference>
<dbReference type="InterPro" id="IPR009229">
    <property type="entry name" value="AgrD"/>
</dbReference>
<dbReference type="AlphaFoldDB" id="A0A1H9YK97"/>
<evidence type="ECO:0000313" key="2">
    <source>
        <dbReference type="Proteomes" id="UP000199800"/>
    </source>
</evidence>
<organism evidence="1 2">
    <name type="scientific">[Clostridium] polysaccharolyticum</name>
    <dbReference type="NCBI Taxonomy" id="29364"/>
    <lineage>
        <taxon>Bacteria</taxon>
        <taxon>Bacillati</taxon>
        <taxon>Bacillota</taxon>
        <taxon>Clostridia</taxon>
        <taxon>Lachnospirales</taxon>
        <taxon>Lachnospiraceae</taxon>
    </lineage>
</organism>
<proteinExistence type="predicted"/>
<dbReference type="EMBL" id="FOHN01000002">
    <property type="protein sequence ID" value="SES69498.1"/>
    <property type="molecule type" value="Genomic_DNA"/>
</dbReference>
<reference evidence="1 2" key="1">
    <citation type="submission" date="2016-10" db="EMBL/GenBank/DDBJ databases">
        <authorList>
            <person name="de Groot N.N."/>
        </authorList>
    </citation>
    <scope>NUCLEOTIDE SEQUENCE [LARGE SCALE GENOMIC DNA]</scope>
    <source>
        <strain evidence="1 2">DSM 1801</strain>
    </source>
</reference>
<name>A0A1H9YK97_9FIRM</name>
<gene>
    <name evidence="1" type="ORF">SAMN04487772_10267</name>
</gene>
<keyword evidence="2" id="KW-1185">Reference proteome</keyword>
<evidence type="ECO:0000313" key="1">
    <source>
        <dbReference type="EMBL" id="SES69498.1"/>
    </source>
</evidence>
<sequence>MKLIAKAAYEVAKKEANQGCGFFFYQKKLPGKVAALRKF</sequence>
<dbReference type="RefSeq" id="WP_143066303.1">
    <property type="nucleotide sequence ID" value="NZ_FOHN01000002.1"/>
</dbReference>
<protein>
    <submittedName>
        <fullName evidence="1">Cyclic lactone autoinducer peptide</fullName>
    </submittedName>
</protein>
<accession>A0A1H9YK97</accession>
<dbReference type="Proteomes" id="UP000199800">
    <property type="component" value="Unassembled WGS sequence"/>
</dbReference>
<dbReference type="STRING" id="29364.SAMN04487772_10267"/>